<feature type="transmembrane region" description="Helical" evidence="7">
    <location>
        <begin position="212"/>
        <end position="232"/>
    </location>
</feature>
<evidence type="ECO:0000259" key="8">
    <source>
        <dbReference type="PROSITE" id="PS50109"/>
    </source>
</evidence>
<dbReference type="SMART" id="SM00387">
    <property type="entry name" value="HATPase_c"/>
    <property type="match status" value="1"/>
</dbReference>
<evidence type="ECO:0000256" key="6">
    <source>
        <dbReference type="SAM" id="Coils"/>
    </source>
</evidence>
<dbReference type="PROSITE" id="PS50109">
    <property type="entry name" value="HIS_KIN"/>
    <property type="match status" value="1"/>
</dbReference>
<feature type="transmembrane region" description="Helical" evidence="7">
    <location>
        <begin position="110"/>
        <end position="129"/>
    </location>
</feature>
<keyword evidence="7" id="KW-0472">Membrane</keyword>
<dbReference type="PRINTS" id="PR00344">
    <property type="entry name" value="BCTRLSENSOR"/>
</dbReference>
<dbReference type="SMART" id="SM00388">
    <property type="entry name" value="HisKA"/>
    <property type="match status" value="1"/>
</dbReference>
<dbReference type="SUPFAM" id="SSF55874">
    <property type="entry name" value="ATPase domain of HSP90 chaperone/DNA topoisomerase II/histidine kinase"/>
    <property type="match status" value="1"/>
</dbReference>
<evidence type="ECO:0000313" key="9">
    <source>
        <dbReference type="EMBL" id="SQC07716.1"/>
    </source>
</evidence>
<accession>A0A2X2XGV3</accession>
<evidence type="ECO:0000256" key="1">
    <source>
        <dbReference type="ARBA" id="ARBA00000085"/>
    </source>
</evidence>
<dbReference type="Proteomes" id="UP000250234">
    <property type="component" value="Unassembled WGS sequence"/>
</dbReference>
<keyword evidence="7" id="KW-1133">Transmembrane helix</keyword>
<dbReference type="CDD" id="cd00082">
    <property type="entry name" value="HisKA"/>
    <property type="match status" value="1"/>
</dbReference>
<sequence>MSDIENDYMYLKLSKVKNLINIILVIATILYIAYFFRPLTAFYLPIIIETILVFSITFIATTVFKFSNKKIFKLISMYLLLIAILKFISLVYLMFFFGEKEIIQCLNLKILAICNVLESIYCFMIIVYVKYVNLNMKLIVVFFTIISLVSICLFDVIVFGVISTVLLLLILYLLKDFKLFKNNLLNYLKLFIIVNLSLVLIYALVYIFNLEALLLLIYVLKILIYLIIYVWISEMLITKPYKTLHQDIIDKNKKLKILNKKMEESNNEFKEFKEKLKDNETYFKNFINNAPMSIVILNNHNHRIFSINKQFSNELNLKNNRQVINRNLFKIINIENKDEFLITKRGEASYSSGKIEIFWQLNILLQTKDYLIISMKNITEFKFSEKIKFDLGKRKLSEKIKNDFLSSISHDLKTPINVIYSSVQVQEKFYVDENINKIGHYNQVNKENCITLMRLANNLIDSSKIDYDYLKPNFKVYNIVTLVEDSILNLAEYIKEKKLTYIFDTDEEELYVKCDQEFIQRIILNLISNSIKYTKRGGIRVQIKSNRNKVIIDFTDTGEGMDKDFIEKAFLRYSKGNKKGIKNKSTGIGLYIVKSLVELQNGTIYINSIKDAGTNVRLEFSREKNCGIQSGI</sequence>
<name>A0A2X2XGV3_CLOPF</name>
<feature type="coiled-coil region" evidence="6">
    <location>
        <begin position="248"/>
        <end position="279"/>
    </location>
</feature>
<dbReference type="InterPro" id="IPR003594">
    <property type="entry name" value="HATPase_dom"/>
</dbReference>
<keyword evidence="5" id="KW-0902">Two-component regulatory system</keyword>
<dbReference type="Pfam" id="PF00512">
    <property type="entry name" value="HisKA"/>
    <property type="match status" value="1"/>
</dbReference>
<dbReference type="Gene3D" id="1.10.287.130">
    <property type="match status" value="1"/>
</dbReference>
<reference evidence="9 10" key="1">
    <citation type="submission" date="2018-06" db="EMBL/GenBank/DDBJ databases">
        <authorList>
            <consortium name="Pathogen Informatics"/>
            <person name="Doyle S."/>
        </authorList>
    </citation>
    <scope>NUCLEOTIDE SEQUENCE [LARGE SCALE GENOMIC DNA]</scope>
    <source>
        <strain evidence="9 10">NCTC8081</strain>
    </source>
</reference>
<feature type="transmembrane region" description="Helical" evidence="7">
    <location>
        <begin position="19"/>
        <end position="36"/>
    </location>
</feature>
<organism evidence="9 10">
    <name type="scientific">Clostridium perfringens</name>
    <dbReference type="NCBI Taxonomy" id="1502"/>
    <lineage>
        <taxon>Bacteria</taxon>
        <taxon>Bacillati</taxon>
        <taxon>Bacillota</taxon>
        <taxon>Clostridia</taxon>
        <taxon>Eubacteriales</taxon>
        <taxon>Clostridiaceae</taxon>
        <taxon>Clostridium</taxon>
    </lineage>
</organism>
<dbReference type="InterPro" id="IPR004358">
    <property type="entry name" value="Sig_transdc_His_kin-like_C"/>
</dbReference>
<dbReference type="AlphaFoldDB" id="A0A2X2XGV3"/>
<feature type="transmembrane region" description="Helical" evidence="7">
    <location>
        <begin position="42"/>
        <end position="66"/>
    </location>
</feature>
<dbReference type="InterPro" id="IPR005467">
    <property type="entry name" value="His_kinase_dom"/>
</dbReference>
<dbReference type="SUPFAM" id="SSF47384">
    <property type="entry name" value="Homodimeric domain of signal transducing histidine kinase"/>
    <property type="match status" value="1"/>
</dbReference>
<keyword evidence="3" id="KW-0597">Phosphoprotein</keyword>
<proteinExistence type="predicted"/>
<feature type="transmembrane region" description="Helical" evidence="7">
    <location>
        <begin position="186"/>
        <end position="205"/>
    </location>
</feature>
<feature type="domain" description="Histidine kinase" evidence="8">
    <location>
        <begin position="407"/>
        <end position="624"/>
    </location>
</feature>
<protein>
    <recommendedName>
        <fullName evidence="2">histidine kinase</fullName>
        <ecNumber evidence="2">2.7.13.3</ecNumber>
    </recommendedName>
</protein>
<dbReference type="GO" id="GO:0000155">
    <property type="term" value="F:phosphorelay sensor kinase activity"/>
    <property type="evidence" value="ECO:0007669"/>
    <property type="project" value="InterPro"/>
</dbReference>
<evidence type="ECO:0000256" key="7">
    <source>
        <dbReference type="SAM" id="Phobius"/>
    </source>
</evidence>
<dbReference type="EMBL" id="UAWO01000002">
    <property type="protein sequence ID" value="SQC07716.1"/>
    <property type="molecule type" value="Genomic_DNA"/>
</dbReference>
<keyword evidence="7" id="KW-0812">Transmembrane</keyword>
<dbReference type="InterPro" id="IPR036097">
    <property type="entry name" value="HisK_dim/P_sf"/>
</dbReference>
<keyword evidence="4 9" id="KW-0418">Kinase</keyword>
<dbReference type="PANTHER" id="PTHR43547:SF2">
    <property type="entry name" value="HYBRID SIGNAL TRANSDUCTION HISTIDINE KINASE C"/>
    <property type="match status" value="1"/>
</dbReference>
<evidence type="ECO:0000313" key="10">
    <source>
        <dbReference type="Proteomes" id="UP000250234"/>
    </source>
</evidence>
<evidence type="ECO:0000256" key="2">
    <source>
        <dbReference type="ARBA" id="ARBA00012438"/>
    </source>
</evidence>
<dbReference type="Gene3D" id="3.30.450.20">
    <property type="entry name" value="PAS domain"/>
    <property type="match status" value="1"/>
</dbReference>
<dbReference type="Gene3D" id="3.30.565.10">
    <property type="entry name" value="Histidine kinase-like ATPase, C-terminal domain"/>
    <property type="match status" value="1"/>
</dbReference>
<evidence type="ECO:0000256" key="4">
    <source>
        <dbReference type="ARBA" id="ARBA00022777"/>
    </source>
</evidence>
<gene>
    <name evidence="9" type="primary">yycG_2</name>
    <name evidence="9" type="ORF">NCTC8081_01791</name>
</gene>
<dbReference type="PANTHER" id="PTHR43547">
    <property type="entry name" value="TWO-COMPONENT HISTIDINE KINASE"/>
    <property type="match status" value="1"/>
</dbReference>
<keyword evidence="6" id="KW-0175">Coiled coil</keyword>
<dbReference type="InterPro" id="IPR003661">
    <property type="entry name" value="HisK_dim/P_dom"/>
</dbReference>
<dbReference type="RefSeq" id="WP_111936807.1">
    <property type="nucleotide sequence ID" value="NZ_CATNYA010000004.1"/>
</dbReference>
<dbReference type="InterPro" id="IPR036890">
    <property type="entry name" value="HATPase_C_sf"/>
</dbReference>
<feature type="transmembrane region" description="Helical" evidence="7">
    <location>
        <begin position="78"/>
        <end position="98"/>
    </location>
</feature>
<dbReference type="Pfam" id="PF02518">
    <property type="entry name" value="HATPase_c"/>
    <property type="match status" value="1"/>
</dbReference>
<feature type="transmembrane region" description="Helical" evidence="7">
    <location>
        <begin position="141"/>
        <end position="174"/>
    </location>
</feature>
<evidence type="ECO:0000256" key="5">
    <source>
        <dbReference type="ARBA" id="ARBA00023012"/>
    </source>
</evidence>
<dbReference type="EC" id="2.7.13.3" evidence="2"/>
<keyword evidence="9" id="KW-0808">Transferase</keyword>
<comment type="catalytic activity">
    <reaction evidence="1">
        <text>ATP + protein L-histidine = ADP + protein N-phospho-L-histidine.</text>
        <dbReference type="EC" id="2.7.13.3"/>
    </reaction>
</comment>
<evidence type="ECO:0000256" key="3">
    <source>
        <dbReference type="ARBA" id="ARBA00022553"/>
    </source>
</evidence>